<evidence type="ECO:0000256" key="1">
    <source>
        <dbReference type="SAM" id="MobiDB-lite"/>
    </source>
</evidence>
<dbReference type="OrthoDB" id="3786670at2759"/>
<sequence>MGFSAWLLYASRTILLFLSRLWIFRLVKAEATIVCWHVVEIRVLSNSPQQPSDCRPCALVIRVRTPSKLIAAMKPSTVVRCAIANEIFRRRKQMVCDNTIRSRADHHSELLSITFEGSRAGDTHPEQQPQQTEWHAHTFTASPAEQCGSASAIGVQTTALDSIKTPAMHRRKSSVWKLVPNRDRTSSAAVIAALHLNAEHSALHGPANDEFEDIDGDNRQDTQEESHTVLTVPQQAAHQQREEAPSAFRFPQPERTNDCNVSEPKPSDVQLYPADLDSASPVSDSTLFEDPAVYSLSQLKGGEGVQACSTEDGTSRYQTLIVQAPQVNDQAVTPAPRRRARHQRHVSTSSAFDAAGSPPIPLRSRAKTNDGLLLFKANTGRDTMTAPAKPTQHRRKVSLNLPVNAPMVRSEGLRHPGLDSWTELPDRTNTAQSPVHPGVLTPQERELEYKHRHTFIGTGSLDDFLELLEMSPTHVTTKGSVARAFVHLSTNEQLYARQCSKRPEGWEVVSRTTLDVMDVTSVDYVVQLQVKLGSITLRQFLDMVPFDENSEVAALLVVEAFSAASHIDAKAGVGAVSKARAFRSWVVTHNPDTGY</sequence>
<feature type="region of interest" description="Disordered" evidence="1">
    <location>
        <begin position="329"/>
        <end position="365"/>
    </location>
</feature>
<feature type="region of interest" description="Disordered" evidence="1">
    <location>
        <begin position="203"/>
        <end position="273"/>
    </location>
</feature>
<accession>A0A6A5KI80</accession>
<name>A0A6A5KI80_9PLEO</name>
<keyword evidence="3" id="KW-1185">Reference proteome</keyword>
<proteinExistence type="predicted"/>
<feature type="compositionally biased region" description="Polar residues" evidence="1">
    <location>
        <begin position="228"/>
        <end position="238"/>
    </location>
</feature>
<reference evidence="2" key="1">
    <citation type="submission" date="2020-01" db="EMBL/GenBank/DDBJ databases">
        <authorList>
            <consortium name="DOE Joint Genome Institute"/>
            <person name="Haridas S."/>
            <person name="Albert R."/>
            <person name="Binder M."/>
            <person name="Bloem J."/>
            <person name="Labutti K."/>
            <person name="Salamov A."/>
            <person name="Andreopoulos B."/>
            <person name="Baker S.E."/>
            <person name="Barry K."/>
            <person name="Bills G."/>
            <person name="Bluhm B.H."/>
            <person name="Cannon C."/>
            <person name="Castanera R."/>
            <person name="Culley D.E."/>
            <person name="Daum C."/>
            <person name="Ezra D."/>
            <person name="Gonzalez J.B."/>
            <person name="Henrissat B."/>
            <person name="Kuo A."/>
            <person name="Liang C."/>
            <person name="Lipzen A."/>
            <person name="Lutzoni F."/>
            <person name="Magnuson J."/>
            <person name="Mondo S."/>
            <person name="Nolan M."/>
            <person name="Ohm R."/>
            <person name="Pangilinan J."/>
            <person name="Park H.-J."/>
            <person name="Ramirez L."/>
            <person name="Alfaro M."/>
            <person name="Sun H."/>
            <person name="Tritt A."/>
            <person name="Yoshinaga Y."/>
            <person name="Zwiers L.-H."/>
            <person name="Turgeon B.G."/>
            <person name="Goodwin S.B."/>
            <person name="Spatafora J.W."/>
            <person name="Crous P.W."/>
            <person name="Grigoriev I.V."/>
        </authorList>
    </citation>
    <scope>NUCLEOTIDE SEQUENCE</scope>
    <source>
        <strain evidence="2">P77</strain>
    </source>
</reference>
<evidence type="ECO:0000313" key="3">
    <source>
        <dbReference type="Proteomes" id="UP000800040"/>
    </source>
</evidence>
<dbReference type="Proteomes" id="UP000800040">
    <property type="component" value="Unassembled WGS sequence"/>
</dbReference>
<dbReference type="EMBL" id="ML975281">
    <property type="protein sequence ID" value="KAF1835820.1"/>
    <property type="molecule type" value="Genomic_DNA"/>
</dbReference>
<feature type="compositionally biased region" description="Basic and acidic residues" evidence="1">
    <location>
        <begin position="216"/>
        <end position="227"/>
    </location>
</feature>
<organism evidence="2 3">
    <name type="scientific">Decorospora gaudefroyi</name>
    <dbReference type="NCBI Taxonomy" id="184978"/>
    <lineage>
        <taxon>Eukaryota</taxon>
        <taxon>Fungi</taxon>
        <taxon>Dikarya</taxon>
        <taxon>Ascomycota</taxon>
        <taxon>Pezizomycotina</taxon>
        <taxon>Dothideomycetes</taxon>
        <taxon>Pleosporomycetidae</taxon>
        <taxon>Pleosporales</taxon>
        <taxon>Pleosporineae</taxon>
        <taxon>Pleosporaceae</taxon>
        <taxon>Decorospora</taxon>
    </lineage>
</organism>
<gene>
    <name evidence="2" type="ORF">BDW02DRAFT_567581</name>
</gene>
<protein>
    <submittedName>
        <fullName evidence="2">Uncharacterized protein</fullName>
    </submittedName>
</protein>
<feature type="compositionally biased region" description="Basic residues" evidence="1">
    <location>
        <begin position="336"/>
        <end position="345"/>
    </location>
</feature>
<dbReference type="AlphaFoldDB" id="A0A6A5KI80"/>
<evidence type="ECO:0000313" key="2">
    <source>
        <dbReference type="EMBL" id="KAF1835820.1"/>
    </source>
</evidence>